<dbReference type="EC" id="3.1.-.-" evidence="5 6"/>
<dbReference type="Gene3D" id="1.10.3210.10">
    <property type="entry name" value="Hypothetical protein af1432"/>
    <property type="match status" value="1"/>
</dbReference>
<evidence type="ECO:0000313" key="9">
    <source>
        <dbReference type="Proteomes" id="UP000051717"/>
    </source>
</evidence>
<accession>A0A0S8G364</accession>
<sequence length="521" mass="58201">MPNLGYLLLVFLVGGVPMFLLGLYVAKRIGESKLINAERLAEKIVSEAEKEAETQRKAAVLEAKDEVYKARSAWEKQAQVERQTQIDLERKLSAREENLERKADLIAKKEKEITKRERDLSTRDRTLRAKDDRLTKLLEEENERLQRIACMTAEEAKKQLITNLEDQARHEGAQLIKSIRDKAKEEAEREARHIIAQAIQRCATDHVVESTVSVVSLPNEEMKGRIIGREGRNIRSFETATGVEVIIDDTPEAVALSGFDPVRREVARIALERLIADGRIHPARIEEIVDKTREEMNELIRQIGEETVLEVGVPGLHPDLVKLLGRLRYRTSYGQNVLQHSREVAYVAGMMAGELLLDVDVAKRAGLLHDLGKGLDHSVDGPHARIGAEVAARYGEAPIVLNAIAAHHEDVPYESTIAVLVAAADAISGARPGARRESLEAYIKRLQNLEEIASSFTGVQKAYAIQAGREVRIIVEPEDVNDHQAVELASDVAKRLTAELEYPGQIKVLVIRETRAIDYAK</sequence>
<dbReference type="InterPro" id="IPR006675">
    <property type="entry name" value="HDIG_dom"/>
</dbReference>
<dbReference type="Pfam" id="PF01966">
    <property type="entry name" value="HD"/>
    <property type="match status" value="1"/>
</dbReference>
<dbReference type="InterPro" id="IPR004087">
    <property type="entry name" value="KH_dom"/>
</dbReference>
<dbReference type="GO" id="GO:0006402">
    <property type="term" value="P:mRNA catabolic process"/>
    <property type="evidence" value="ECO:0007669"/>
    <property type="project" value="UniProtKB-UniRule"/>
</dbReference>
<protein>
    <recommendedName>
        <fullName evidence="5 6">Ribonuclease Y</fullName>
        <shortName evidence="5">RNase Y</shortName>
        <ecNumber evidence="5 6">3.1.-.-</ecNumber>
    </recommendedName>
</protein>
<dbReference type="NCBIfam" id="TIGR03319">
    <property type="entry name" value="RNase_Y"/>
    <property type="match status" value="1"/>
</dbReference>
<evidence type="ECO:0000256" key="5">
    <source>
        <dbReference type="HAMAP-Rule" id="MF_00335"/>
    </source>
</evidence>
<keyword evidence="5" id="KW-0472">Membrane</keyword>
<keyword evidence="2 5" id="KW-0255">Endonuclease</keyword>
<evidence type="ECO:0000256" key="4">
    <source>
        <dbReference type="ARBA" id="ARBA00022884"/>
    </source>
</evidence>
<comment type="function">
    <text evidence="5">Endoribonuclease that initiates mRNA decay.</text>
</comment>
<dbReference type="InterPro" id="IPR036612">
    <property type="entry name" value="KH_dom_type_1_sf"/>
</dbReference>
<dbReference type="GO" id="GO:0005886">
    <property type="term" value="C:plasma membrane"/>
    <property type="evidence" value="ECO:0007669"/>
    <property type="project" value="UniProtKB-SubCell"/>
</dbReference>
<dbReference type="Pfam" id="PF00013">
    <property type="entry name" value="KH_1"/>
    <property type="match status" value="1"/>
</dbReference>
<keyword evidence="5" id="KW-1003">Cell membrane</keyword>
<evidence type="ECO:0000256" key="3">
    <source>
        <dbReference type="ARBA" id="ARBA00022801"/>
    </source>
</evidence>
<proteinExistence type="inferred from homology"/>
<keyword evidence="4 5" id="KW-0694">RNA-binding</keyword>
<dbReference type="CDD" id="cd00077">
    <property type="entry name" value="HDc"/>
    <property type="match status" value="1"/>
</dbReference>
<dbReference type="PATRIC" id="fig|1703774.3.peg.2043"/>
<evidence type="ECO:0000256" key="2">
    <source>
        <dbReference type="ARBA" id="ARBA00022759"/>
    </source>
</evidence>
<keyword evidence="1 5" id="KW-0540">Nuclease</keyword>
<dbReference type="HAMAP" id="MF_00335">
    <property type="entry name" value="RNase_Y"/>
    <property type="match status" value="1"/>
</dbReference>
<dbReference type="InterPro" id="IPR022711">
    <property type="entry name" value="RNase_Y_N"/>
</dbReference>
<dbReference type="GO" id="GO:0004521">
    <property type="term" value="F:RNA endonuclease activity"/>
    <property type="evidence" value="ECO:0007669"/>
    <property type="project" value="UniProtKB-UniRule"/>
</dbReference>
<dbReference type="InterPro" id="IPR004088">
    <property type="entry name" value="KH_dom_type_1"/>
</dbReference>
<feature type="transmembrane region" description="Helical" evidence="5">
    <location>
        <begin position="6"/>
        <end position="26"/>
    </location>
</feature>
<dbReference type="PANTHER" id="PTHR12826:SF15">
    <property type="entry name" value="RIBONUCLEASE Y"/>
    <property type="match status" value="1"/>
</dbReference>
<dbReference type="GO" id="GO:0003723">
    <property type="term" value="F:RNA binding"/>
    <property type="evidence" value="ECO:0007669"/>
    <property type="project" value="UniProtKB-UniRule"/>
</dbReference>
<dbReference type="PROSITE" id="PS51831">
    <property type="entry name" value="HD"/>
    <property type="match status" value="1"/>
</dbReference>
<dbReference type="Gene3D" id="3.30.1370.10">
    <property type="entry name" value="K Homology domain, type 1"/>
    <property type="match status" value="1"/>
</dbReference>
<organism evidence="8 9">
    <name type="scientific">candidate division TA06 bacterium SM23_40</name>
    <dbReference type="NCBI Taxonomy" id="1703774"/>
    <lineage>
        <taxon>Bacteria</taxon>
        <taxon>Bacteria division TA06</taxon>
    </lineage>
</organism>
<keyword evidence="5" id="KW-0812">Transmembrane</keyword>
<comment type="subcellular location">
    <subcellularLocation>
        <location evidence="5">Cell membrane</location>
        <topology evidence="5">Single-pass membrane protein</topology>
    </subcellularLocation>
</comment>
<comment type="similarity">
    <text evidence="5">Belongs to the RNase Y family.</text>
</comment>
<evidence type="ECO:0000313" key="8">
    <source>
        <dbReference type="EMBL" id="KPK66474.1"/>
    </source>
</evidence>
<dbReference type="EMBL" id="LJUI01000163">
    <property type="protein sequence ID" value="KPK66474.1"/>
    <property type="molecule type" value="Genomic_DNA"/>
</dbReference>
<gene>
    <name evidence="5" type="primary">rny</name>
    <name evidence="8" type="ORF">AMJ82_11750</name>
</gene>
<dbReference type="SUPFAM" id="SSF109604">
    <property type="entry name" value="HD-domain/PDEase-like"/>
    <property type="match status" value="1"/>
</dbReference>
<dbReference type="GO" id="GO:0016787">
    <property type="term" value="F:hydrolase activity"/>
    <property type="evidence" value="ECO:0007669"/>
    <property type="project" value="UniProtKB-KW"/>
</dbReference>
<dbReference type="SMART" id="SM00322">
    <property type="entry name" value="KH"/>
    <property type="match status" value="1"/>
</dbReference>
<evidence type="ECO:0000256" key="1">
    <source>
        <dbReference type="ARBA" id="ARBA00022722"/>
    </source>
</evidence>
<dbReference type="SUPFAM" id="SSF54791">
    <property type="entry name" value="Eukaryotic type KH-domain (KH-domain type I)"/>
    <property type="match status" value="1"/>
</dbReference>
<dbReference type="InterPro" id="IPR017705">
    <property type="entry name" value="Ribonuclease_Y"/>
</dbReference>
<dbReference type="NCBIfam" id="TIGR00277">
    <property type="entry name" value="HDIG"/>
    <property type="match status" value="1"/>
</dbReference>
<dbReference type="InterPro" id="IPR006674">
    <property type="entry name" value="HD_domain"/>
</dbReference>
<comment type="caution">
    <text evidence="8">The sequence shown here is derived from an EMBL/GenBank/DDBJ whole genome shotgun (WGS) entry which is preliminary data.</text>
</comment>
<dbReference type="Pfam" id="PF12072">
    <property type="entry name" value="RNase_Y_N"/>
    <property type="match status" value="1"/>
</dbReference>
<dbReference type="PROSITE" id="PS50084">
    <property type="entry name" value="KH_TYPE_1"/>
    <property type="match status" value="1"/>
</dbReference>
<keyword evidence="3 5" id="KW-0378">Hydrolase</keyword>
<dbReference type="SMART" id="SM00471">
    <property type="entry name" value="HDc"/>
    <property type="match status" value="1"/>
</dbReference>
<dbReference type="CDD" id="cd22431">
    <property type="entry name" value="KH-I_RNaseY"/>
    <property type="match status" value="1"/>
</dbReference>
<evidence type="ECO:0000256" key="6">
    <source>
        <dbReference type="NCBIfam" id="TIGR03319"/>
    </source>
</evidence>
<dbReference type="InterPro" id="IPR003607">
    <property type="entry name" value="HD/PDEase_dom"/>
</dbReference>
<evidence type="ECO:0000259" key="7">
    <source>
        <dbReference type="PROSITE" id="PS51831"/>
    </source>
</evidence>
<dbReference type="PANTHER" id="PTHR12826">
    <property type="entry name" value="RIBONUCLEASE Y"/>
    <property type="match status" value="1"/>
</dbReference>
<dbReference type="Proteomes" id="UP000051717">
    <property type="component" value="Unassembled WGS sequence"/>
</dbReference>
<reference evidence="8 9" key="1">
    <citation type="journal article" date="2015" name="Microbiome">
        <title>Genomic resolution of linkages in carbon, nitrogen, and sulfur cycling among widespread estuary sediment bacteria.</title>
        <authorList>
            <person name="Baker B.J."/>
            <person name="Lazar C.S."/>
            <person name="Teske A.P."/>
            <person name="Dick G.J."/>
        </authorList>
    </citation>
    <scope>NUCLEOTIDE SEQUENCE [LARGE SCALE GENOMIC DNA]</scope>
    <source>
        <strain evidence="8">SM23_40</strain>
    </source>
</reference>
<dbReference type="AlphaFoldDB" id="A0A0S8G364"/>
<keyword evidence="5" id="KW-1133">Transmembrane helix</keyword>
<feature type="domain" description="HD" evidence="7">
    <location>
        <begin position="337"/>
        <end position="430"/>
    </location>
</feature>
<dbReference type="FunFam" id="1.10.3210.10:FF:000013">
    <property type="entry name" value="Ribonuclease Y"/>
    <property type="match status" value="1"/>
</dbReference>
<name>A0A0S8G364_UNCT6</name>